<keyword evidence="5" id="KW-0863">Zinc-finger</keyword>
<evidence type="ECO:0000256" key="6">
    <source>
        <dbReference type="ARBA" id="ARBA00022833"/>
    </source>
</evidence>
<dbReference type="GO" id="GO:0005886">
    <property type="term" value="C:plasma membrane"/>
    <property type="evidence" value="ECO:0007669"/>
    <property type="project" value="TreeGrafter"/>
</dbReference>
<dbReference type="PRINTS" id="PR00399">
    <property type="entry name" value="SYNAPTOTAGMN"/>
</dbReference>
<keyword evidence="6" id="KW-0862">Zinc</keyword>
<evidence type="ECO:0000313" key="9">
    <source>
        <dbReference type="Ensembl" id="ENSGEVP00005019995.1"/>
    </source>
</evidence>
<protein>
    <submittedName>
        <fullName evidence="9">Synaptotagmin like 4</fullName>
    </submittedName>
</protein>
<dbReference type="Proteomes" id="UP000694390">
    <property type="component" value="Chromosome 9"/>
</dbReference>
<evidence type="ECO:0000313" key="10">
    <source>
        <dbReference type="Proteomes" id="UP000694390"/>
    </source>
</evidence>
<dbReference type="InterPro" id="IPR000008">
    <property type="entry name" value="C2_dom"/>
</dbReference>
<dbReference type="Gene3D" id="2.60.40.150">
    <property type="entry name" value="C2 domain"/>
    <property type="match status" value="2"/>
</dbReference>
<keyword evidence="3" id="KW-0479">Metal-binding</keyword>
<dbReference type="CDD" id="cd04020">
    <property type="entry name" value="C2B_SLP_1-2-3-4"/>
    <property type="match status" value="1"/>
</dbReference>
<proteinExistence type="predicted"/>
<dbReference type="GO" id="GO:0006887">
    <property type="term" value="P:exocytosis"/>
    <property type="evidence" value="ECO:0007669"/>
    <property type="project" value="TreeGrafter"/>
</dbReference>
<dbReference type="Ensembl" id="ENSGEVT00005021004.1">
    <property type="protein sequence ID" value="ENSGEVP00005019995.1"/>
    <property type="gene ID" value="ENSGEVG00005014022.1"/>
</dbReference>
<name>A0A8C4WMP1_9SAUR</name>
<dbReference type="OrthoDB" id="195679at2759"/>
<dbReference type="CDD" id="cd04029">
    <property type="entry name" value="C2A_SLP-4_5"/>
    <property type="match status" value="1"/>
</dbReference>
<evidence type="ECO:0000259" key="8">
    <source>
        <dbReference type="PROSITE" id="PS50004"/>
    </source>
</evidence>
<dbReference type="GO" id="GO:0008270">
    <property type="term" value="F:zinc ion binding"/>
    <property type="evidence" value="ECO:0007669"/>
    <property type="project" value="UniProtKB-KW"/>
</dbReference>
<sequence>WYGWLYPLLQDEEEEDIDNLVEIHRRRTARSSMRSGTSSSTLGSMVSIYSEAGDFGNVCVTGEIAFSLSYEHKTQTLFIHVKECRQLAYADEAKKRSNPYVKTYLLPDKSRQGKRKTTIKRNSVNPLYNELLKYEISKSLLLTRTLQFSVWHHDRFGRNTFLGEVEIPMDSWNFESQLEERLPLHGKVWPLLSLPGKQEEGGELQVWIKEAKNLMAAKSGGTSDSFVKGYLLPLRNKATKRKTPVMKKTLNPHYNHTFVYNGISPEDLQHICLELTVWDREPLSSNDFLGGVRLGVGNGMSKGQVVDWMDSTGEEVSLWQKMLQFPGSWAEGTLQLRSTMAKPGA</sequence>
<reference evidence="9" key="2">
    <citation type="submission" date="2025-08" db="UniProtKB">
        <authorList>
            <consortium name="Ensembl"/>
        </authorList>
    </citation>
    <scope>IDENTIFICATION</scope>
</reference>
<dbReference type="GO" id="GO:0005543">
    <property type="term" value="F:phospholipid binding"/>
    <property type="evidence" value="ECO:0007669"/>
    <property type="project" value="InterPro"/>
</dbReference>
<feature type="domain" description="C2" evidence="8">
    <location>
        <begin position="184"/>
        <end position="309"/>
    </location>
</feature>
<evidence type="ECO:0000256" key="5">
    <source>
        <dbReference type="ARBA" id="ARBA00022771"/>
    </source>
</evidence>
<dbReference type="AlphaFoldDB" id="A0A8C4WMP1"/>
<dbReference type="PANTHER" id="PTHR45716">
    <property type="entry name" value="BITESIZE, ISOFORM I"/>
    <property type="match status" value="1"/>
</dbReference>
<evidence type="ECO:0000256" key="2">
    <source>
        <dbReference type="ARBA" id="ARBA00022553"/>
    </source>
</evidence>
<dbReference type="InterPro" id="IPR001565">
    <property type="entry name" value="Synaptotagmin"/>
</dbReference>
<dbReference type="InterPro" id="IPR035892">
    <property type="entry name" value="C2_domain_sf"/>
</dbReference>
<reference evidence="9" key="1">
    <citation type="submission" date="2019-06" db="EMBL/GenBank/DDBJ databases">
        <title>G10K-VGP Goodes thornscrub tortoise genome, primary haplotype.</title>
        <authorList>
            <person name="Murphy B."/>
            <person name="Edwards T."/>
            <person name="Rhie A."/>
            <person name="Koren S."/>
            <person name="Phillippy A."/>
            <person name="Fedrigo O."/>
            <person name="Haase B."/>
            <person name="Mountcastle J."/>
            <person name="Lewin H."/>
            <person name="Damas J."/>
            <person name="Howe K."/>
            <person name="Formenti G."/>
            <person name="Myers G."/>
            <person name="Durbin R."/>
            <person name="Jarvis E.D."/>
        </authorList>
    </citation>
    <scope>NUCLEOTIDE SEQUENCE [LARGE SCALE GENOMIC DNA]</scope>
</reference>
<dbReference type="SUPFAM" id="SSF49562">
    <property type="entry name" value="C2 domain (Calcium/lipid-binding domain, CaLB)"/>
    <property type="match status" value="2"/>
</dbReference>
<dbReference type="GO" id="GO:0042043">
    <property type="term" value="F:neurexin family protein binding"/>
    <property type="evidence" value="ECO:0007669"/>
    <property type="project" value="TreeGrafter"/>
</dbReference>
<accession>A0A8C4WMP1</accession>
<dbReference type="GO" id="GO:0070382">
    <property type="term" value="C:exocytic vesicle"/>
    <property type="evidence" value="ECO:0007669"/>
    <property type="project" value="TreeGrafter"/>
</dbReference>
<keyword evidence="7" id="KW-0472">Membrane</keyword>
<keyword evidence="4" id="KW-0677">Repeat</keyword>
<comment type="subcellular location">
    <subcellularLocation>
        <location evidence="1">Membrane</location>
    </subcellularLocation>
</comment>
<gene>
    <name evidence="9" type="primary">SYTL4</name>
</gene>
<evidence type="ECO:0000256" key="7">
    <source>
        <dbReference type="ARBA" id="ARBA00023136"/>
    </source>
</evidence>
<dbReference type="PANTHER" id="PTHR45716:SF4">
    <property type="entry name" value="SYNAPTOTAGMIN-LIKE PROTEIN 4"/>
    <property type="match status" value="1"/>
</dbReference>
<evidence type="ECO:0000256" key="1">
    <source>
        <dbReference type="ARBA" id="ARBA00004370"/>
    </source>
</evidence>
<dbReference type="PROSITE" id="PS50004">
    <property type="entry name" value="C2"/>
    <property type="match status" value="2"/>
</dbReference>
<dbReference type="PRINTS" id="PR00360">
    <property type="entry name" value="C2DOMAIN"/>
</dbReference>
<dbReference type="GeneTree" id="ENSGT00940000159060"/>
<dbReference type="InterPro" id="IPR037303">
    <property type="entry name" value="SLP-4/5_C2A"/>
</dbReference>
<keyword evidence="10" id="KW-1185">Reference proteome</keyword>
<dbReference type="FunFam" id="2.60.40.150:FF:000006">
    <property type="entry name" value="Synaptotagmin-like 5, isoform CRA_a"/>
    <property type="match status" value="1"/>
</dbReference>
<organism evidence="9 10">
    <name type="scientific">Gopherus evgoodei</name>
    <name type="common">Goodes thornscrub tortoise</name>
    <dbReference type="NCBI Taxonomy" id="1825980"/>
    <lineage>
        <taxon>Eukaryota</taxon>
        <taxon>Metazoa</taxon>
        <taxon>Chordata</taxon>
        <taxon>Craniata</taxon>
        <taxon>Vertebrata</taxon>
        <taxon>Euteleostomi</taxon>
        <taxon>Archelosauria</taxon>
        <taxon>Testudinata</taxon>
        <taxon>Testudines</taxon>
        <taxon>Cryptodira</taxon>
        <taxon>Durocryptodira</taxon>
        <taxon>Testudinoidea</taxon>
        <taxon>Testudinidae</taxon>
        <taxon>Gopherus</taxon>
    </lineage>
</organism>
<dbReference type="FunFam" id="2.60.40.150:FF:000121">
    <property type="entry name" value="Synaptotagmin-like 4, isoform CRA_a"/>
    <property type="match status" value="1"/>
</dbReference>
<dbReference type="Pfam" id="PF00168">
    <property type="entry name" value="C2"/>
    <property type="match status" value="2"/>
</dbReference>
<feature type="domain" description="C2" evidence="8">
    <location>
        <begin position="60"/>
        <end position="182"/>
    </location>
</feature>
<dbReference type="InterPro" id="IPR043567">
    <property type="entry name" value="SYTL1-5_C2B"/>
</dbReference>
<reference evidence="9" key="3">
    <citation type="submission" date="2025-09" db="UniProtKB">
        <authorList>
            <consortium name="Ensembl"/>
        </authorList>
    </citation>
    <scope>IDENTIFICATION</scope>
</reference>
<dbReference type="SMART" id="SM00239">
    <property type="entry name" value="C2"/>
    <property type="match status" value="2"/>
</dbReference>
<evidence type="ECO:0000256" key="4">
    <source>
        <dbReference type="ARBA" id="ARBA00022737"/>
    </source>
</evidence>
<keyword evidence="2" id="KW-0597">Phosphoprotein</keyword>
<evidence type="ECO:0000256" key="3">
    <source>
        <dbReference type="ARBA" id="ARBA00022723"/>
    </source>
</evidence>